<dbReference type="OrthoDB" id="8478515at2"/>
<reference evidence="1 2" key="1">
    <citation type="submission" date="2017-11" db="EMBL/GenBank/DDBJ databases">
        <title>Draft genome sequence of magnetotactic bacterium Magnetospirillum kuznetsovii LBB-42.</title>
        <authorList>
            <person name="Grouzdev D.S."/>
            <person name="Rysina M.S."/>
            <person name="Baslerov R.V."/>
            <person name="Koziaeva V."/>
        </authorList>
    </citation>
    <scope>NUCLEOTIDE SEQUENCE [LARGE SCALE GENOMIC DNA]</scope>
    <source>
        <strain evidence="1 2">LBB-42</strain>
    </source>
</reference>
<dbReference type="AlphaFoldDB" id="A0A364P374"/>
<gene>
    <name evidence="1" type="ORF">CU669_00145</name>
</gene>
<dbReference type="RefSeq" id="WP_112141785.1">
    <property type="nucleotide sequence ID" value="NZ_PGTO01000001.1"/>
</dbReference>
<protein>
    <submittedName>
        <fullName evidence="1">Uncharacterized protein</fullName>
    </submittedName>
</protein>
<keyword evidence="2" id="KW-1185">Reference proteome</keyword>
<evidence type="ECO:0000313" key="1">
    <source>
        <dbReference type="EMBL" id="RAU23555.1"/>
    </source>
</evidence>
<comment type="caution">
    <text evidence="1">The sequence shown here is derived from an EMBL/GenBank/DDBJ whole genome shotgun (WGS) entry which is preliminary data.</text>
</comment>
<accession>A0A364P374</accession>
<proteinExistence type="predicted"/>
<organism evidence="1 2">
    <name type="scientific">Paramagnetospirillum kuznetsovii</name>
    <dbReference type="NCBI Taxonomy" id="2053833"/>
    <lineage>
        <taxon>Bacteria</taxon>
        <taxon>Pseudomonadati</taxon>
        <taxon>Pseudomonadota</taxon>
        <taxon>Alphaproteobacteria</taxon>
        <taxon>Rhodospirillales</taxon>
        <taxon>Magnetospirillaceae</taxon>
        <taxon>Paramagnetospirillum</taxon>
    </lineage>
</organism>
<dbReference type="EMBL" id="PGTO01000001">
    <property type="protein sequence ID" value="RAU23555.1"/>
    <property type="molecule type" value="Genomic_DNA"/>
</dbReference>
<dbReference type="Proteomes" id="UP000251075">
    <property type="component" value="Unassembled WGS sequence"/>
</dbReference>
<name>A0A364P374_9PROT</name>
<evidence type="ECO:0000313" key="2">
    <source>
        <dbReference type="Proteomes" id="UP000251075"/>
    </source>
</evidence>
<sequence>MIVTHPQFSFRAGRNYIHTTDLYDRLVEHVEAAGFGTVTGALRLTIRKVMHNALELHILGPAAGSEVSKPADASVDMSVVTADGSIVRAWYVETDRPLTERVAYDEAPIHALCALDGQSIRLAGDSRRTPIEVITSLAVKLHNTLAPPSAGVKWLDSRLDLIRPLCAADGHDVSVTLRHRVGTSLTRSEISTPAGVIGNIFFSLGNPG</sequence>